<dbReference type="EMBL" id="JAGGMB010000003">
    <property type="protein sequence ID" value="MBP2077168.1"/>
    <property type="molecule type" value="Genomic_DNA"/>
</dbReference>
<keyword evidence="2 4" id="KW-0521">NADP</keyword>
<evidence type="ECO:0000256" key="1">
    <source>
        <dbReference type="ARBA" id="ARBA00007870"/>
    </source>
</evidence>
<comment type="caution">
    <text evidence="7">The sequence shown here is derived from an EMBL/GenBank/DDBJ whole genome shotgun (WGS) entry which is preliminary data.</text>
</comment>
<comment type="similarity">
    <text evidence="1 4">Belongs to the ketopantoate reductase family.</text>
</comment>
<proteinExistence type="inferred from homology"/>
<dbReference type="InterPro" id="IPR008927">
    <property type="entry name" value="6-PGluconate_DH-like_C_sf"/>
</dbReference>
<feature type="domain" description="Ketopantoate reductase C-terminal" evidence="6">
    <location>
        <begin position="180"/>
        <end position="305"/>
    </location>
</feature>
<protein>
    <recommendedName>
        <fullName evidence="4">2-dehydropantoate 2-reductase</fullName>
        <ecNumber evidence="4">1.1.1.169</ecNumber>
    </recommendedName>
    <alternativeName>
        <fullName evidence="4">Ketopantoate reductase</fullName>
    </alternativeName>
</protein>
<evidence type="ECO:0000256" key="3">
    <source>
        <dbReference type="ARBA" id="ARBA00023002"/>
    </source>
</evidence>
<sequence length="313" mass="34408">MRILIVGSGAMGSLFAGKLKQNGVDVTIFNRLNDHVKAIQKDGLTIVDIDGNSSNIKFPIITNPNELTREYDLILVLIKTFATEIVLKNLLPSIHSNAPILTLQNGIGNKETIHKLTSENEVFVGGTWAGASIDKAGVILHRAWGTTFIGSDQLDKHNDLLYKIATIFSKSGLKTEVSANVEAIIWSKLLVNIAYNGLTAVTRLRNGDTILTDEGKILLEKLVDEAVQIAKVKRIPLLYSDPVTECIRIGETEISMNISSMLSDILNQRKTEIEAINGAIAKEGQRYGIPTPYNDMILNLVKVIENSYSKIVR</sequence>
<evidence type="ECO:0000259" key="5">
    <source>
        <dbReference type="Pfam" id="PF02558"/>
    </source>
</evidence>
<dbReference type="FunFam" id="1.10.1040.10:FF:000017">
    <property type="entry name" value="2-dehydropantoate 2-reductase"/>
    <property type="match status" value="1"/>
</dbReference>
<dbReference type="GO" id="GO:0008677">
    <property type="term" value="F:2-dehydropantoate 2-reductase activity"/>
    <property type="evidence" value="ECO:0007669"/>
    <property type="project" value="UniProtKB-EC"/>
</dbReference>
<dbReference type="SUPFAM" id="SSF48179">
    <property type="entry name" value="6-phosphogluconate dehydrogenase C-terminal domain-like"/>
    <property type="match status" value="1"/>
</dbReference>
<dbReference type="RefSeq" id="WP_149473690.1">
    <property type="nucleotide sequence ID" value="NZ_JAGGMB010000003.1"/>
</dbReference>
<feature type="domain" description="Ketopantoate reductase N-terminal" evidence="5">
    <location>
        <begin position="3"/>
        <end position="151"/>
    </location>
</feature>
<dbReference type="InterPro" id="IPR013328">
    <property type="entry name" value="6PGD_dom2"/>
</dbReference>
<dbReference type="OrthoDB" id="9793586at2"/>
<accession>A0A9X0YQF8</accession>
<dbReference type="PANTHER" id="PTHR21708:SF26">
    <property type="entry name" value="2-DEHYDROPANTOATE 2-REDUCTASE"/>
    <property type="match status" value="1"/>
</dbReference>
<keyword evidence="8" id="KW-1185">Reference proteome</keyword>
<evidence type="ECO:0000313" key="8">
    <source>
        <dbReference type="Proteomes" id="UP001138793"/>
    </source>
</evidence>
<gene>
    <name evidence="7" type="ORF">J2Z64_001399</name>
</gene>
<comment type="pathway">
    <text evidence="4">Cofactor biosynthesis; (R)-pantothenate biosynthesis; (R)-pantoate from 3-methyl-2-oxobutanoate: step 2/2.</text>
</comment>
<dbReference type="Pfam" id="PF02558">
    <property type="entry name" value="ApbA"/>
    <property type="match status" value="1"/>
</dbReference>
<dbReference type="Gene3D" id="3.40.50.720">
    <property type="entry name" value="NAD(P)-binding Rossmann-like Domain"/>
    <property type="match status" value="1"/>
</dbReference>
<dbReference type="Pfam" id="PF08546">
    <property type="entry name" value="ApbA_C"/>
    <property type="match status" value="1"/>
</dbReference>
<dbReference type="InterPro" id="IPR051402">
    <property type="entry name" value="KPR-Related"/>
</dbReference>
<dbReference type="AlphaFoldDB" id="A0A9X0YQF8"/>
<name>A0A9X0YQF8_9BACI</name>
<keyword evidence="4" id="KW-0566">Pantothenate biosynthesis</keyword>
<dbReference type="NCBIfam" id="TIGR00745">
    <property type="entry name" value="apbA_panE"/>
    <property type="match status" value="1"/>
</dbReference>
<comment type="catalytic activity">
    <reaction evidence="4">
        <text>(R)-pantoate + NADP(+) = 2-dehydropantoate + NADPH + H(+)</text>
        <dbReference type="Rhea" id="RHEA:16233"/>
        <dbReference type="ChEBI" id="CHEBI:11561"/>
        <dbReference type="ChEBI" id="CHEBI:15378"/>
        <dbReference type="ChEBI" id="CHEBI:15980"/>
        <dbReference type="ChEBI" id="CHEBI:57783"/>
        <dbReference type="ChEBI" id="CHEBI:58349"/>
        <dbReference type="EC" id="1.1.1.169"/>
    </reaction>
</comment>
<keyword evidence="3 4" id="KW-0560">Oxidoreductase</keyword>
<dbReference type="Gene3D" id="1.10.1040.10">
    <property type="entry name" value="N-(1-d-carboxylethyl)-l-norvaline Dehydrogenase, domain 2"/>
    <property type="match status" value="1"/>
</dbReference>
<comment type="function">
    <text evidence="4">Catalyzes the NADPH-dependent reduction of ketopantoate into pantoic acid.</text>
</comment>
<dbReference type="InterPro" id="IPR013752">
    <property type="entry name" value="KPA_reductase"/>
</dbReference>
<dbReference type="InterPro" id="IPR013332">
    <property type="entry name" value="KPR_N"/>
</dbReference>
<evidence type="ECO:0000259" key="6">
    <source>
        <dbReference type="Pfam" id="PF08546"/>
    </source>
</evidence>
<evidence type="ECO:0000256" key="2">
    <source>
        <dbReference type="ARBA" id="ARBA00022857"/>
    </source>
</evidence>
<dbReference type="GO" id="GO:0015940">
    <property type="term" value="P:pantothenate biosynthetic process"/>
    <property type="evidence" value="ECO:0007669"/>
    <property type="project" value="UniProtKB-KW"/>
</dbReference>
<evidence type="ECO:0000313" key="7">
    <source>
        <dbReference type="EMBL" id="MBP2077168.1"/>
    </source>
</evidence>
<dbReference type="EC" id="1.1.1.169" evidence="4"/>
<dbReference type="GO" id="GO:0005737">
    <property type="term" value="C:cytoplasm"/>
    <property type="evidence" value="ECO:0007669"/>
    <property type="project" value="TreeGrafter"/>
</dbReference>
<reference evidence="7" key="1">
    <citation type="submission" date="2021-03" db="EMBL/GenBank/DDBJ databases">
        <title>Genomic Encyclopedia of Type Strains, Phase IV (KMG-IV): sequencing the most valuable type-strain genomes for metagenomic binning, comparative biology and taxonomic classification.</title>
        <authorList>
            <person name="Goeker M."/>
        </authorList>
    </citation>
    <scope>NUCLEOTIDE SEQUENCE</scope>
    <source>
        <strain evidence="7">DSM 107338</strain>
    </source>
</reference>
<dbReference type="Proteomes" id="UP001138793">
    <property type="component" value="Unassembled WGS sequence"/>
</dbReference>
<evidence type="ECO:0000256" key="4">
    <source>
        <dbReference type="RuleBase" id="RU362068"/>
    </source>
</evidence>
<dbReference type="InterPro" id="IPR036291">
    <property type="entry name" value="NAD(P)-bd_dom_sf"/>
</dbReference>
<organism evidence="7 8">
    <name type="scientific">Oceanobacillus polygoni</name>
    <dbReference type="NCBI Taxonomy" id="1235259"/>
    <lineage>
        <taxon>Bacteria</taxon>
        <taxon>Bacillati</taxon>
        <taxon>Bacillota</taxon>
        <taxon>Bacilli</taxon>
        <taxon>Bacillales</taxon>
        <taxon>Bacillaceae</taxon>
        <taxon>Oceanobacillus</taxon>
    </lineage>
</organism>
<dbReference type="PANTHER" id="PTHR21708">
    <property type="entry name" value="PROBABLE 2-DEHYDROPANTOATE 2-REDUCTASE"/>
    <property type="match status" value="1"/>
</dbReference>
<dbReference type="SUPFAM" id="SSF51735">
    <property type="entry name" value="NAD(P)-binding Rossmann-fold domains"/>
    <property type="match status" value="1"/>
</dbReference>
<dbReference type="InterPro" id="IPR003710">
    <property type="entry name" value="ApbA"/>
</dbReference>